<name>A0ABV4SHJ8_9ACTN</name>
<protein>
    <recommendedName>
        <fullName evidence="3">DUF429 domain-containing protein</fullName>
    </recommendedName>
</protein>
<dbReference type="RefSeq" id="WP_326715851.1">
    <property type="nucleotide sequence ID" value="NZ_JBGOSP010000007.1"/>
</dbReference>
<proteinExistence type="predicted"/>
<evidence type="ECO:0000313" key="1">
    <source>
        <dbReference type="EMBL" id="MFA3837921.1"/>
    </source>
</evidence>
<keyword evidence="2" id="KW-1185">Reference proteome</keyword>
<evidence type="ECO:0008006" key="3">
    <source>
        <dbReference type="Google" id="ProtNLM"/>
    </source>
</evidence>
<sequence>MSLLFIGIDPNTGDKQSPTVWVDQDKQEFVFQGWKPSTELEAECAQFEVPGHAKGIPDGEAVVRIPAHMVSMIREACDALERANV</sequence>
<gene>
    <name evidence="1" type="ORF">ACEG43_17405</name>
</gene>
<evidence type="ECO:0000313" key="2">
    <source>
        <dbReference type="Proteomes" id="UP001571476"/>
    </source>
</evidence>
<accession>A0ABV4SHJ8</accession>
<dbReference type="EMBL" id="JBGOSP010000007">
    <property type="protein sequence ID" value="MFA3837921.1"/>
    <property type="molecule type" value="Genomic_DNA"/>
</dbReference>
<dbReference type="Proteomes" id="UP001571476">
    <property type="component" value="Unassembled WGS sequence"/>
</dbReference>
<comment type="caution">
    <text evidence="1">The sequence shown here is derived from an EMBL/GenBank/DDBJ whole genome shotgun (WGS) entry which is preliminary data.</text>
</comment>
<reference evidence="1 2" key="1">
    <citation type="submission" date="2024-08" db="EMBL/GenBank/DDBJ databases">
        <title>Genome sequence of Streptomyces aureus CACIA-1.46HGO.</title>
        <authorList>
            <person name="Evangelista-Martinez Z."/>
        </authorList>
    </citation>
    <scope>NUCLEOTIDE SEQUENCE [LARGE SCALE GENOMIC DNA]</scope>
    <source>
        <strain evidence="1 2">CACIA-1.46HGO</strain>
    </source>
</reference>
<organism evidence="1 2">
    <name type="scientific">Streptomyces aureus</name>
    <dbReference type="NCBI Taxonomy" id="193461"/>
    <lineage>
        <taxon>Bacteria</taxon>
        <taxon>Bacillati</taxon>
        <taxon>Actinomycetota</taxon>
        <taxon>Actinomycetes</taxon>
        <taxon>Kitasatosporales</taxon>
        <taxon>Streptomycetaceae</taxon>
        <taxon>Streptomyces</taxon>
    </lineage>
</organism>